<accession>A0ABQ6VRG2</accession>
<reference evidence="1 2" key="1">
    <citation type="submission" date="2018-09" db="EMBL/GenBank/DDBJ databases">
        <title>Genome sequence and characterization of the bcs clusters for the production of nanocellulose from the low pH resistant strain Komagataeibacter medellinensis ID13488.</title>
        <authorList>
            <person name="Hernandez-Arriaga A.M."/>
            <person name="Del Cerro C."/>
            <person name="Urbina L."/>
            <person name="Eceiza A."/>
            <person name="Retegi A."/>
            <person name="Prieto M.A."/>
        </authorList>
    </citation>
    <scope>NUCLEOTIDE SEQUENCE [LARGE SCALE GENOMIC DNA]</scope>
    <source>
        <strain evidence="1 2">ID13488</strain>
    </source>
</reference>
<keyword evidence="2" id="KW-1185">Reference proteome</keyword>
<dbReference type="EMBL" id="QYAZ01000002">
    <property type="protein sequence ID" value="KAB8122537.1"/>
    <property type="molecule type" value="Genomic_DNA"/>
</dbReference>
<dbReference type="Gene3D" id="3.40.50.300">
    <property type="entry name" value="P-loop containing nucleotide triphosphate hydrolases"/>
    <property type="match status" value="1"/>
</dbReference>
<protein>
    <recommendedName>
        <fullName evidence="3">Sulfotransferase family protein</fullName>
    </recommendedName>
</protein>
<evidence type="ECO:0008006" key="3">
    <source>
        <dbReference type="Google" id="ProtNLM"/>
    </source>
</evidence>
<dbReference type="Pfam" id="PF03567">
    <property type="entry name" value="Sulfotransfer_2"/>
    <property type="match status" value="1"/>
</dbReference>
<dbReference type="SUPFAM" id="SSF52540">
    <property type="entry name" value="P-loop containing nucleoside triphosphate hydrolases"/>
    <property type="match status" value="1"/>
</dbReference>
<sequence>MQTMLQPVLRVRMSSDVHERLAELHVPYPYGSKRQRRLELVRRTGVLFIHIPKNAGTSLTRALYGMDVGHETIRYFRRCMPQLAGLPSFAILRDPVRRFLSAYHYARAGGSNLRHVARGFRDTYMRLGGIDEALDHIDRAGWPYGTDHIFRPQAWYVTDQYGMVAVDHLFRLEDMQRVRNFVTRYTATPIGHANAGSAKDHAPALHPDQLARICQIYHMDYALIASAGLATP</sequence>
<evidence type="ECO:0000313" key="2">
    <source>
        <dbReference type="Proteomes" id="UP000427842"/>
    </source>
</evidence>
<dbReference type="InterPro" id="IPR005331">
    <property type="entry name" value="Sulfotransferase"/>
</dbReference>
<dbReference type="Proteomes" id="UP000427842">
    <property type="component" value="Unassembled WGS sequence"/>
</dbReference>
<dbReference type="InterPro" id="IPR027417">
    <property type="entry name" value="P-loop_NTPase"/>
</dbReference>
<organism evidence="1 2">
    <name type="scientific">Komagataeibacter medellinensis</name>
    <dbReference type="NCBI Taxonomy" id="1177712"/>
    <lineage>
        <taxon>Bacteria</taxon>
        <taxon>Pseudomonadati</taxon>
        <taxon>Pseudomonadota</taxon>
        <taxon>Alphaproteobacteria</taxon>
        <taxon>Acetobacterales</taxon>
        <taxon>Acetobacteraceae</taxon>
        <taxon>Komagataeibacter</taxon>
    </lineage>
</organism>
<comment type="caution">
    <text evidence="1">The sequence shown here is derived from an EMBL/GenBank/DDBJ whole genome shotgun (WGS) entry which is preliminary data.</text>
</comment>
<name>A0ABQ6VRG2_9PROT</name>
<evidence type="ECO:0000313" key="1">
    <source>
        <dbReference type="EMBL" id="KAB8122537.1"/>
    </source>
</evidence>
<gene>
    <name evidence="1" type="ORF">D3W54_15275</name>
</gene>
<proteinExistence type="predicted"/>